<name>A0A8D5FJA8_9BACT</name>
<keyword evidence="2" id="KW-1185">Reference proteome</keyword>
<dbReference type="CDD" id="cd16325">
    <property type="entry name" value="LolA"/>
    <property type="match status" value="1"/>
</dbReference>
<protein>
    <recommendedName>
        <fullName evidence="3">Outer membrane lipoprotein carrier protein LolA</fullName>
    </recommendedName>
</protein>
<organism evidence="1 2">
    <name type="scientific">Desulfomarina profundi</name>
    <dbReference type="NCBI Taxonomy" id="2772557"/>
    <lineage>
        <taxon>Bacteria</taxon>
        <taxon>Pseudomonadati</taxon>
        <taxon>Thermodesulfobacteriota</taxon>
        <taxon>Desulfobulbia</taxon>
        <taxon>Desulfobulbales</taxon>
        <taxon>Desulfobulbaceae</taxon>
        <taxon>Desulfomarina</taxon>
    </lineage>
</organism>
<reference evidence="1" key="1">
    <citation type="submission" date="2020-09" db="EMBL/GenBank/DDBJ databases">
        <title>Desulfogranum mesoprofundum gen. nov., sp. nov., a novel mesophilic, sulfate-reducing chemolithoautotroph isolated from a deep-sea hydrothermal vent chimney in the Suiyo Seamount.</title>
        <authorList>
            <person name="Hashimoto Y."/>
            <person name="Nakagawa S."/>
        </authorList>
    </citation>
    <scope>NUCLEOTIDE SEQUENCE</scope>
    <source>
        <strain evidence="1">KT2</strain>
    </source>
</reference>
<evidence type="ECO:0000313" key="1">
    <source>
        <dbReference type="EMBL" id="BCL59903.1"/>
    </source>
</evidence>
<dbReference type="EMBL" id="AP024086">
    <property type="protein sequence ID" value="BCL59903.1"/>
    <property type="molecule type" value="Genomic_DNA"/>
</dbReference>
<dbReference type="AlphaFoldDB" id="A0A8D5FJA8"/>
<dbReference type="InterPro" id="IPR004564">
    <property type="entry name" value="OM_lipoprot_carrier_LolA-like"/>
</dbReference>
<proteinExistence type="predicted"/>
<gene>
    <name evidence="1" type="ORF">DGMP_05960</name>
</gene>
<dbReference type="PANTHER" id="PTHR35869:SF1">
    <property type="entry name" value="OUTER-MEMBRANE LIPOPROTEIN CARRIER PROTEIN"/>
    <property type="match status" value="1"/>
</dbReference>
<dbReference type="Proteomes" id="UP000826725">
    <property type="component" value="Chromosome"/>
</dbReference>
<evidence type="ECO:0000313" key="2">
    <source>
        <dbReference type="Proteomes" id="UP000826725"/>
    </source>
</evidence>
<evidence type="ECO:0008006" key="3">
    <source>
        <dbReference type="Google" id="ProtNLM"/>
    </source>
</evidence>
<dbReference type="KEGG" id="dbk:DGMP_05960"/>
<sequence>MRWDYTSPDRQVLISDGKLFSMYFEKLHQMIVTPAEKLKNDLTYSFFIGHSKLMDDFYVLTPDPDIGGNREGMNVIKLVPKIPHAQIENIHLWVTGDSLIRRITLLDHFGTETVLSFSDIKIDPLKDLDEKAIRKIFSFTPPENTEIIEQ</sequence>
<accession>A0A8D5FJA8</accession>
<dbReference type="Pfam" id="PF03548">
    <property type="entry name" value="LolA"/>
    <property type="match status" value="1"/>
</dbReference>
<dbReference type="PANTHER" id="PTHR35869">
    <property type="entry name" value="OUTER-MEMBRANE LIPOPROTEIN CARRIER PROTEIN"/>
    <property type="match status" value="1"/>
</dbReference>